<evidence type="ECO:0000256" key="3">
    <source>
        <dbReference type="PROSITE-ProRule" id="PRU00169"/>
    </source>
</evidence>
<name>A0A3N0DP11_SINP1</name>
<dbReference type="EMBL" id="RJTM01000162">
    <property type="protein sequence ID" value="RNL77379.1"/>
    <property type="molecule type" value="Genomic_DNA"/>
</dbReference>
<dbReference type="Pfam" id="PF00196">
    <property type="entry name" value="GerE"/>
    <property type="match status" value="1"/>
</dbReference>
<dbReference type="PANTHER" id="PTHR45566:SF2">
    <property type="entry name" value="NARL SUBFAMILY"/>
    <property type="match status" value="1"/>
</dbReference>
<dbReference type="SMART" id="SM00421">
    <property type="entry name" value="HTH_LUXR"/>
    <property type="match status" value="1"/>
</dbReference>
<gene>
    <name evidence="6" type="ORF">ED312_21165</name>
</gene>
<dbReference type="GO" id="GO:0003677">
    <property type="term" value="F:DNA binding"/>
    <property type="evidence" value="ECO:0007669"/>
    <property type="project" value="UniProtKB-KW"/>
</dbReference>
<dbReference type="OrthoDB" id="1013073at2"/>
<dbReference type="InterPro" id="IPR016032">
    <property type="entry name" value="Sig_transdc_resp-reg_C-effctor"/>
</dbReference>
<dbReference type="InterPro" id="IPR036388">
    <property type="entry name" value="WH-like_DNA-bd_sf"/>
</dbReference>
<feature type="domain" description="Response regulatory" evidence="5">
    <location>
        <begin position="2"/>
        <end position="118"/>
    </location>
</feature>
<organism evidence="6 7">
    <name type="scientific">Sinomicrobium pectinilyticum</name>
    <dbReference type="NCBI Taxonomy" id="1084421"/>
    <lineage>
        <taxon>Bacteria</taxon>
        <taxon>Pseudomonadati</taxon>
        <taxon>Bacteroidota</taxon>
        <taxon>Flavobacteriia</taxon>
        <taxon>Flavobacteriales</taxon>
        <taxon>Flavobacteriaceae</taxon>
        <taxon>Sinomicrobium</taxon>
    </lineage>
</organism>
<dbReference type="GO" id="GO:0006355">
    <property type="term" value="P:regulation of DNA-templated transcription"/>
    <property type="evidence" value="ECO:0007669"/>
    <property type="project" value="InterPro"/>
</dbReference>
<evidence type="ECO:0000313" key="6">
    <source>
        <dbReference type="EMBL" id="RNL77379.1"/>
    </source>
</evidence>
<evidence type="ECO:0000259" key="5">
    <source>
        <dbReference type="PROSITE" id="PS50110"/>
    </source>
</evidence>
<keyword evidence="7" id="KW-1185">Reference proteome</keyword>
<keyword evidence="1 3" id="KW-0597">Phosphoprotein</keyword>
<dbReference type="Proteomes" id="UP000267469">
    <property type="component" value="Unassembled WGS sequence"/>
</dbReference>
<dbReference type="InterPro" id="IPR011006">
    <property type="entry name" value="CheY-like_superfamily"/>
</dbReference>
<dbReference type="Pfam" id="PF00072">
    <property type="entry name" value="Response_reg"/>
    <property type="match status" value="1"/>
</dbReference>
<dbReference type="InterPro" id="IPR051015">
    <property type="entry name" value="EvgA-like"/>
</dbReference>
<dbReference type="PROSITE" id="PS50110">
    <property type="entry name" value="RESPONSE_REGULATORY"/>
    <property type="match status" value="1"/>
</dbReference>
<dbReference type="RefSeq" id="WP_123218017.1">
    <property type="nucleotide sequence ID" value="NZ_RJTM01000162.1"/>
</dbReference>
<dbReference type="InterPro" id="IPR001789">
    <property type="entry name" value="Sig_transdc_resp-reg_receiver"/>
</dbReference>
<dbReference type="Gene3D" id="1.10.10.10">
    <property type="entry name" value="Winged helix-like DNA-binding domain superfamily/Winged helix DNA-binding domain"/>
    <property type="match status" value="1"/>
</dbReference>
<feature type="modified residue" description="4-aspartylphosphate" evidence="3">
    <location>
        <position position="53"/>
    </location>
</feature>
<evidence type="ECO:0000256" key="2">
    <source>
        <dbReference type="ARBA" id="ARBA00023125"/>
    </source>
</evidence>
<dbReference type="SUPFAM" id="SSF52172">
    <property type="entry name" value="CheY-like"/>
    <property type="match status" value="1"/>
</dbReference>
<proteinExistence type="predicted"/>
<reference evidence="6 7" key="1">
    <citation type="submission" date="2018-10" db="EMBL/GenBank/DDBJ databases">
        <title>Sinomicrobium pectinilyticum sp. nov., a pectinase-producing bacterium isolated from alkaline and saline soil, and emended description of the genus Sinomicrobium.</title>
        <authorList>
            <person name="Cheng B."/>
            <person name="Li C."/>
            <person name="Lai Q."/>
            <person name="Du M."/>
            <person name="Shao Z."/>
            <person name="Xu P."/>
            <person name="Yang C."/>
        </authorList>
    </citation>
    <scope>NUCLEOTIDE SEQUENCE [LARGE SCALE GENOMIC DNA]</scope>
    <source>
        <strain evidence="6 7">5DNS001</strain>
    </source>
</reference>
<sequence length="209" mass="23817">MKILLVDDHFVVRQGVFIILNKILSNISIFQAETISKAFNYINNEFFDLLILDVHFPKGSSLELLGYTKIKTPKTKVLIFSGLNENKFALRYIHAGADGYLNKLSSEEELHTAIRTIIKNKKYISSSIRDQITDSILNKTPFNKLDALSDREMEVARLLVKGEGNIEIADCLNLSPTTVSTYKYRLFEKLQVNNIASLISMFNTYEKSL</sequence>
<dbReference type="InterPro" id="IPR058245">
    <property type="entry name" value="NreC/VraR/RcsB-like_REC"/>
</dbReference>
<dbReference type="CDD" id="cd06170">
    <property type="entry name" value="LuxR_C_like"/>
    <property type="match status" value="1"/>
</dbReference>
<feature type="domain" description="HTH luxR-type" evidence="4">
    <location>
        <begin position="141"/>
        <end position="206"/>
    </location>
</feature>
<dbReference type="CDD" id="cd17535">
    <property type="entry name" value="REC_NarL-like"/>
    <property type="match status" value="1"/>
</dbReference>
<dbReference type="SMART" id="SM00448">
    <property type="entry name" value="REC"/>
    <property type="match status" value="1"/>
</dbReference>
<evidence type="ECO:0000259" key="4">
    <source>
        <dbReference type="PROSITE" id="PS50043"/>
    </source>
</evidence>
<dbReference type="PROSITE" id="PS50043">
    <property type="entry name" value="HTH_LUXR_2"/>
    <property type="match status" value="1"/>
</dbReference>
<dbReference type="PRINTS" id="PR00038">
    <property type="entry name" value="HTHLUXR"/>
</dbReference>
<dbReference type="PROSITE" id="PS00622">
    <property type="entry name" value="HTH_LUXR_1"/>
    <property type="match status" value="1"/>
</dbReference>
<dbReference type="PANTHER" id="PTHR45566">
    <property type="entry name" value="HTH-TYPE TRANSCRIPTIONAL REGULATOR YHJB-RELATED"/>
    <property type="match status" value="1"/>
</dbReference>
<dbReference type="InterPro" id="IPR000792">
    <property type="entry name" value="Tscrpt_reg_LuxR_C"/>
</dbReference>
<dbReference type="Gene3D" id="3.40.50.2300">
    <property type="match status" value="1"/>
</dbReference>
<dbReference type="GO" id="GO:0000160">
    <property type="term" value="P:phosphorelay signal transduction system"/>
    <property type="evidence" value="ECO:0007669"/>
    <property type="project" value="InterPro"/>
</dbReference>
<accession>A0A3N0DP11</accession>
<dbReference type="AlphaFoldDB" id="A0A3N0DP11"/>
<protein>
    <submittedName>
        <fullName evidence="6">DNA-binding response regulator</fullName>
    </submittedName>
</protein>
<comment type="caution">
    <text evidence="6">The sequence shown here is derived from an EMBL/GenBank/DDBJ whole genome shotgun (WGS) entry which is preliminary data.</text>
</comment>
<evidence type="ECO:0000256" key="1">
    <source>
        <dbReference type="ARBA" id="ARBA00022553"/>
    </source>
</evidence>
<keyword evidence="2 6" id="KW-0238">DNA-binding</keyword>
<evidence type="ECO:0000313" key="7">
    <source>
        <dbReference type="Proteomes" id="UP000267469"/>
    </source>
</evidence>
<dbReference type="SUPFAM" id="SSF46894">
    <property type="entry name" value="C-terminal effector domain of the bipartite response regulators"/>
    <property type="match status" value="1"/>
</dbReference>